<keyword evidence="1" id="KW-0732">Signal</keyword>
<comment type="caution">
    <text evidence="3">The sequence shown here is derived from an EMBL/GenBank/DDBJ whole genome shotgun (WGS) entry which is preliminary data.</text>
</comment>
<accession>A0A2T0RJ81</accession>
<sequence length="301" mass="32999">MRRGSGLALSALAGLAAVVAVAGAAGLSARTIAPPGVSAVAWSGTGSSFGGWSGIDVSADGRHFWAVSDRARVTHGILFRQDGALHALRVGRIRTLDHKPDRRPGVSINDAEGVSLGADGSLHVSYEGYQRVRRHENWRAAPERLPEAPAFRSMHRNKGLEALAVDPQGRILTLPEYPNRNGVFPVWRFEHGEWRRPFALQQDGSWKAVGADFGPDGRFYLLERQFVGVGFRSQIRRFDLDGAEPVKRGRVLYRSPLGRHGNLEGMGIWQDGDGHMRAVMVSDDNFSAMQRTEVVEVILPH</sequence>
<gene>
    <name evidence="3" type="ORF">CLV78_11082</name>
</gene>
<dbReference type="InterPro" id="IPR014567">
    <property type="entry name" value="UCP031900"/>
</dbReference>
<keyword evidence="4" id="KW-1185">Reference proteome</keyword>
<dbReference type="PIRSF" id="PIRSF031900">
    <property type="entry name" value="UCP031900"/>
    <property type="match status" value="1"/>
</dbReference>
<dbReference type="OrthoDB" id="9798693at2"/>
<dbReference type="Proteomes" id="UP000239480">
    <property type="component" value="Unassembled WGS sequence"/>
</dbReference>
<dbReference type="Pfam" id="PF13449">
    <property type="entry name" value="Phytase-like"/>
    <property type="match status" value="1"/>
</dbReference>
<dbReference type="InterPro" id="IPR027372">
    <property type="entry name" value="Phytase-like_dom"/>
</dbReference>
<organism evidence="3 4">
    <name type="scientific">Aliiruegeria haliotis</name>
    <dbReference type="NCBI Taxonomy" id="1280846"/>
    <lineage>
        <taxon>Bacteria</taxon>
        <taxon>Pseudomonadati</taxon>
        <taxon>Pseudomonadota</taxon>
        <taxon>Alphaproteobacteria</taxon>
        <taxon>Rhodobacterales</taxon>
        <taxon>Roseobacteraceae</taxon>
        <taxon>Aliiruegeria</taxon>
    </lineage>
</organism>
<evidence type="ECO:0000313" key="4">
    <source>
        <dbReference type="Proteomes" id="UP000239480"/>
    </source>
</evidence>
<dbReference type="EMBL" id="PVTD01000010">
    <property type="protein sequence ID" value="PRY21208.1"/>
    <property type="molecule type" value="Genomic_DNA"/>
</dbReference>
<dbReference type="AlphaFoldDB" id="A0A2T0RJ81"/>
<proteinExistence type="predicted"/>
<feature type="domain" description="Phytase-like" evidence="2">
    <location>
        <begin position="48"/>
        <end position="286"/>
    </location>
</feature>
<feature type="signal peptide" evidence="1">
    <location>
        <begin position="1"/>
        <end position="24"/>
    </location>
</feature>
<dbReference type="SUPFAM" id="SSF101898">
    <property type="entry name" value="NHL repeat"/>
    <property type="match status" value="1"/>
</dbReference>
<evidence type="ECO:0000313" key="3">
    <source>
        <dbReference type="EMBL" id="PRY21208.1"/>
    </source>
</evidence>
<reference evidence="3 4" key="1">
    <citation type="submission" date="2018-03" db="EMBL/GenBank/DDBJ databases">
        <title>Genomic Encyclopedia of Archaeal and Bacterial Type Strains, Phase II (KMG-II): from individual species to whole genera.</title>
        <authorList>
            <person name="Goeker M."/>
        </authorList>
    </citation>
    <scope>NUCLEOTIDE SEQUENCE [LARGE SCALE GENOMIC DNA]</scope>
    <source>
        <strain evidence="3 4">DSM 29328</strain>
    </source>
</reference>
<dbReference type="RefSeq" id="WP_106207016.1">
    <property type="nucleotide sequence ID" value="NZ_PVTD01000010.1"/>
</dbReference>
<evidence type="ECO:0000256" key="1">
    <source>
        <dbReference type="SAM" id="SignalP"/>
    </source>
</evidence>
<feature type="chain" id="PRO_5015684434" description="Phytase-like domain-containing protein" evidence="1">
    <location>
        <begin position="25"/>
        <end position="301"/>
    </location>
</feature>
<evidence type="ECO:0000259" key="2">
    <source>
        <dbReference type="Pfam" id="PF13449"/>
    </source>
</evidence>
<protein>
    <recommendedName>
        <fullName evidence="2">Phytase-like domain-containing protein</fullName>
    </recommendedName>
</protein>
<name>A0A2T0RJ81_9RHOB</name>